<reference evidence="1 2" key="2">
    <citation type="journal article" date="2011" name="J. Antibiot.">
        <title>Furaquinocins I and J: novel polyketide isoprenoid hybrid compounds from Streptomyces reveromyceticus SN-593.</title>
        <authorList>
            <person name="Panthee S."/>
            <person name="Takahashi S."/>
            <person name="Takagi H."/>
            <person name="Nogawa T."/>
            <person name="Oowada E."/>
            <person name="Uramoto M."/>
            <person name="Osada H."/>
        </authorList>
    </citation>
    <scope>NUCLEOTIDE SEQUENCE [LARGE SCALE GENOMIC DNA]</scope>
    <source>
        <strain evidence="1 2">SN-593</strain>
    </source>
</reference>
<accession>A0A7U3UVP1</accession>
<protein>
    <submittedName>
        <fullName evidence="1">Uncharacterized protein</fullName>
    </submittedName>
</protein>
<evidence type="ECO:0000313" key="1">
    <source>
        <dbReference type="EMBL" id="BBB01116.1"/>
    </source>
</evidence>
<dbReference type="Proteomes" id="UP000595703">
    <property type="component" value="Chromosome"/>
</dbReference>
<reference evidence="1 2" key="4">
    <citation type="journal article" date="2020" name="Sci. Rep.">
        <title>beta-carboline chemical signals induce reveromycin production through a LuxR family regulator in Streptomyces sp. SN-593.</title>
        <authorList>
            <person name="Panthee S."/>
            <person name="Kito N."/>
            <person name="Hayashi T."/>
            <person name="Shimizu T."/>
            <person name="Ishikawa J."/>
            <person name="Hamamoto H."/>
            <person name="Osada H."/>
            <person name="Takahashi S."/>
        </authorList>
    </citation>
    <scope>NUCLEOTIDE SEQUENCE [LARGE SCALE GENOMIC DNA]</scope>
    <source>
        <strain evidence="1 2">SN-593</strain>
    </source>
</reference>
<reference evidence="1 2" key="3">
    <citation type="journal article" date="2011" name="Nat. Chem. Biol.">
        <title>Reveromycin A biosynthesis uses RevG and RevJ for stereospecific spiroacetal formation.</title>
        <authorList>
            <person name="Takahashi S."/>
            <person name="Toyoda A."/>
            <person name="Sekiyama Y."/>
            <person name="Takagi H."/>
            <person name="Nogawa T."/>
            <person name="Uramoto M."/>
            <person name="Suzuki R."/>
            <person name="Koshino H."/>
            <person name="Kumano T."/>
            <person name="Panthee S."/>
            <person name="Dairi T."/>
            <person name="Ishikawa J."/>
            <person name="Ikeda H."/>
            <person name="Sakaki Y."/>
            <person name="Osada H."/>
        </authorList>
    </citation>
    <scope>NUCLEOTIDE SEQUENCE [LARGE SCALE GENOMIC DNA]</scope>
    <source>
        <strain evidence="1 2">SN-593</strain>
    </source>
</reference>
<keyword evidence="2" id="KW-1185">Reference proteome</keyword>
<dbReference type="EMBL" id="AP018365">
    <property type="protein sequence ID" value="BBB01116.1"/>
    <property type="molecule type" value="Genomic_DNA"/>
</dbReference>
<organism evidence="1 2">
    <name type="scientific">Actinacidiphila reveromycinica</name>
    <dbReference type="NCBI Taxonomy" id="659352"/>
    <lineage>
        <taxon>Bacteria</taxon>
        <taxon>Bacillati</taxon>
        <taxon>Actinomycetota</taxon>
        <taxon>Actinomycetes</taxon>
        <taxon>Kitasatosporales</taxon>
        <taxon>Streptomycetaceae</taxon>
        <taxon>Actinacidiphila</taxon>
    </lineage>
</organism>
<reference evidence="1 2" key="1">
    <citation type="journal article" date="2010" name="J. Bacteriol.">
        <title>Biochemical characterization of a novel indole prenyltransferase from Streptomyces sp. SN-593.</title>
        <authorList>
            <person name="Takahashi S."/>
            <person name="Takagi H."/>
            <person name="Toyoda A."/>
            <person name="Uramoto M."/>
            <person name="Nogawa T."/>
            <person name="Ueki M."/>
            <person name="Sakaki Y."/>
            <person name="Osada H."/>
        </authorList>
    </citation>
    <scope>NUCLEOTIDE SEQUENCE [LARGE SCALE GENOMIC DNA]</scope>
    <source>
        <strain evidence="1 2">SN-593</strain>
    </source>
</reference>
<name>A0A7U3UVP1_9ACTN</name>
<dbReference type="AlphaFoldDB" id="A0A7U3UVP1"/>
<gene>
    <name evidence="1" type="ORF">RVR_8373</name>
</gene>
<evidence type="ECO:0000313" key="2">
    <source>
        <dbReference type="Proteomes" id="UP000595703"/>
    </source>
</evidence>
<dbReference type="RefSeq" id="WP_202237063.1">
    <property type="nucleotide sequence ID" value="NZ_AP018365.1"/>
</dbReference>
<proteinExistence type="predicted"/>
<dbReference type="KEGG" id="arev:RVR_8373"/>
<sequence length="93" mass="9801">MTPDLIRDAAVPIAEALNAVQDLAVRVPPVDVLVSYTNGGVVVRVADRSSARREEIEAAFRAAFAAAGWGMAVRRGGGLRLDHPVGLARLSHS</sequence>